<evidence type="ECO:0000313" key="3">
    <source>
        <dbReference type="EMBL" id="MBL1102272.1"/>
    </source>
</evidence>
<feature type="compositionally biased region" description="Low complexity" evidence="1">
    <location>
        <begin position="38"/>
        <end position="100"/>
    </location>
</feature>
<gene>
    <name evidence="3" type="ORF">JK363_37795</name>
</gene>
<name>A0ABS1NQC4_9ACTN</name>
<keyword evidence="4" id="KW-1185">Reference proteome</keyword>
<reference evidence="3 4" key="1">
    <citation type="submission" date="2021-01" db="EMBL/GenBank/DDBJ databases">
        <title>WGS of actinomycetes isolated from Thailand.</title>
        <authorList>
            <person name="Thawai C."/>
        </authorList>
    </citation>
    <scope>NUCLEOTIDE SEQUENCE [LARGE SCALE GENOMIC DNA]</scope>
    <source>
        <strain evidence="3 4">CA1R205</strain>
    </source>
</reference>
<evidence type="ECO:0000256" key="1">
    <source>
        <dbReference type="SAM" id="MobiDB-lite"/>
    </source>
</evidence>
<proteinExistence type="predicted"/>
<protein>
    <submittedName>
        <fullName evidence="3">Uncharacterized protein</fullName>
    </submittedName>
</protein>
<evidence type="ECO:0000256" key="2">
    <source>
        <dbReference type="SAM" id="SignalP"/>
    </source>
</evidence>
<evidence type="ECO:0000313" key="4">
    <source>
        <dbReference type="Proteomes" id="UP000634229"/>
    </source>
</evidence>
<organism evidence="3 4">
    <name type="scientific">Streptomyces coffeae</name>
    <dbReference type="NCBI Taxonomy" id="621382"/>
    <lineage>
        <taxon>Bacteria</taxon>
        <taxon>Bacillati</taxon>
        <taxon>Actinomycetota</taxon>
        <taxon>Actinomycetes</taxon>
        <taxon>Kitasatosporales</taxon>
        <taxon>Streptomycetaceae</taxon>
        <taxon>Streptomyces</taxon>
    </lineage>
</organism>
<keyword evidence="2" id="KW-0732">Signal</keyword>
<dbReference type="RefSeq" id="WP_201882577.1">
    <property type="nucleotide sequence ID" value="NZ_JAERRF010000042.1"/>
</dbReference>
<feature type="region of interest" description="Disordered" evidence="1">
    <location>
        <begin position="38"/>
        <end position="103"/>
    </location>
</feature>
<sequence>MARKAGMMKKFARPVKGLAAVSGALLVGALVAVPAVADDPSSAPTAAPSAAPSSAPTAAPSDDPSAAPSDDPSAAPSAAPSDDPSSAAPSASPITPPGGSCFSRERDVSSTVVDYGGAPLFETQFHAATDRLGHAFLNDSRGPGVWIDLGLVAGAPTCTQDTALSVTESDPGHLFITLLAGDGVIHQARCTISTAGALTPTNIATACAPGFTPLPGTPV</sequence>
<feature type="chain" id="PRO_5047291949" evidence="2">
    <location>
        <begin position="38"/>
        <end position="219"/>
    </location>
</feature>
<dbReference type="EMBL" id="JAERRF010000042">
    <property type="protein sequence ID" value="MBL1102272.1"/>
    <property type="molecule type" value="Genomic_DNA"/>
</dbReference>
<accession>A0ABS1NQC4</accession>
<comment type="caution">
    <text evidence="3">The sequence shown here is derived from an EMBL/GenBank/DDBJ whole genome shotgun (WGS) entry which is preliminary data.</text>
</comment>
<dbReference type="Proteomes" id="UP000634229">
    <property type="component" value="Unassembled WGS sequence"/>
</dbReference>
<feature type="signal peptide" evidence="2">
    <location>
        <begin position="1"/>
        <end position="37"/>
    </location>
</feature>